<accession>A0ABQ8C7G9</accession>
<feature type="domain" description="DUF4378" evidence="2">
    <location>
        <begin position="473"/>
        <end position="621"/>
    </location>
</feature>
<organism evidence="3 4">
    <name type="scientific">Brassica napus</name>
    <name type="common">Rape</name>
    <dbReference type="NCBI Taxonomy" id="3708"/>
    <lineage>
        <taxon>Eukaryota</taxon>
        <taxon>Viridiplantae</taxon>
        <taxon>Streptophyta</taxon>
        <taxon>Embryophyta</taxon>
        <taxon>Tracheophyta</taxon>
        <taxon>Spermatophyta</taxon>
        <taxon>Magnoliopsida</taxon>
        <taxon>eudicotyledons</taxon>
        <taxon>Gunneridae</taxon>
        <taxon>Pentapetalae</taxon>
        <taxon>rosids</taxon>
        <taxon>malvids</taxon>
        <taxon>Brassicales</taxon>
        <taxon>Brassicaceae</taxon>
        <taxon>Brassiceae</taxon>
        <taxon>Brassica</taxon>
    </lineage>
</organism>
<keyword evidence="4" id="KW-1185">Reference proteome</keyword>
<gene>
    <name evidence="3" type="ORF">HID58_035839</name>
</gene>
<dbReference type="EMBL" id="JAGKQM010000009">
    <property type="protein sequence ID" value="KAH0912518.1"/>
    <property type="molecule type" value="Genomic_DNA"/>
</dbReference>
<sequence length="652" mass="73700">MAAEWFHISGERKQQGLLLNQEHCVFNISLLVFRAVNCFMEKNCGRREGINQIGCMWMFISIFGSNQKRLLMEKKHRSKRFAGTNESVQKPIEEDIDVSVAGDEHVEAKAFKDESEEKFREIIKRLIAQKQGEIQSCKDLLEAFHVLDSEEEILLKKKVSHEDAQSLGDSKRVVEEEQEAVLLPKRKCNFFSKKWRSEERKRNRTSQVTKTIVVLRPTPNSLDVDSSSSNKSKTGRIFSRFIIGLLKRRLQASVGKKSCDVHVDKSHCVQEKIQSKSGKHVSDEEEEPLCSEGTSEDSKKIMSGLYIAARKHLSEMLANGDIDVNLPDKEVPRILGQILSLPEFSSPGDSPSLIPTHDLVSTLSQTTEVPEMLQCSEDSDKDDETLFTIDVSVPTMLSDHVKETEKTEIEPIFETTSSSISRQEDGETATDVQGKLTEKRIQPLCIRFDEADSPKQDKPNNLKTSMDDKELTLAYIKAVVKSSGLSWEELLTRPFYSEQLLDLESTDDIAFCSTQLCDDKNLLNDCINEVLMDFCENELNPGPWITFLKPEVQLISDMEVAAKVAQEGVYWHLLPLPSPHTLDQIVKKDMGKAGSWMDLRFDIGWIGSGTSELILDDLIEEIIRSCRDMVQAEPMQGQNSNSFTATAKVKDL</sequence>
<protein>
    <recommendedName>
        <fullName evidence="2">DUF4378 domain-containing protein</fullName>
    </recommendedName>
</protein>
<comment type="caution">
    <text evidence="3">The sequence shown here is derived from an EMBL/GenBank/DDBJ whole genome shotgun (WGS) entry which is preliminary data.</text>
</comment>
<dbReference type="PANTHER" id="PTHR47212:SF6">
    <property type="entry name" value="PHOSPHATIDYLINOSITOL N-ACETYGLUCOSAMINLYTRANSFERASE SUBUNIT P-LIKE PROTEIN"/>
    <property type="match status" value="1"/>
</dbReference>
<name>A0ABQ8C7G9_BRANA</name>
<proteinExistence type="predicted"/>
<dbReference type="Pfam" id="PF14309">
    <property type="entry name" value="DUF4378"/>
    <property type="match status" value="1"/>
</dbReference>
<evidence type="ECO:0000259" key="2">
    <source>
        <dbReference type="Pfam" id="PF14309"/>
    </source>
</evidence>
<feature type="region of interest" description="Disordered" evidence="1">
    <location>
        <begin position="274"/>
        <end position="295"/>
    </location>
</feature>
<dbReference type="Proteomes" id="UP000824890">
    <property type="component" value="Unassembled WGS sequence"/>
</dbReference>
<evidence type="ECO:0000313" key="3">
    <source>
        <dbReference type="EMBL" id="KAH0912518.1"/>
    </source>
</evidence>
<reference evidence="3 4" key="1">
    <citation type="submission" date="2021-05" db="EMBL/GenBank/DDBJ databases">
        <title>Genome Assembly of Synthetic Allotetraploid Brassica napus Reveals Homoeologous Exchanges between Subgenomes.</title>
        <authorList>
            <person name="Davis J.T."/>
        </authorList>
    </citation>
    <scope>NUCLEOTIDE SEQUENCE [LARGE SCALE GENOMIC DNA]</scope>
    <source>
        <strain evidence="4">cv. Da-Ae</strain>
        <tissue evidence="3">Seedling</tissue>
    </source>
</reference>
<dbReference type="PANTHER" id="PTHR47212">
    <property type="entry name" value="ADHESIN-LIKE PROTEIN, PUTATIVE (DUF3741)-RELATED"/>
    <property type="match status" value="1"/>
</dbReference>
<evidence type="ECO:0000256" key="1">
    <source>
        <dbReference type="SAM" id="MobiDB-lite"/>
    </source>
</evidence>
<dbReference type="InterPro" id="IPR025486">
    <property type="entry name" value="DUF4378"/>
</dbReference>
<evidence type="ECO:0000313" key="4">
    <source>
        <dbReference type="Proteomes" id="UP000824890"/>
    </source>
</evidence>